<proteinExistence type="predicted"/>
<reference evidence="1" key="1">
    <citation type="submission" date="2021-05" db="EMBL/GenBank/DDBJ databases">
        <title>A free-living protist that lacks canonical eukaryotic 1 DNA replication and segregation systems.</title>
        <authorList>
            <person name="Salas-Leiva D.E."/>
            <person name="Tromer E.C."/>
            <person name="Curtis B.A."/>
            <person name="Jerlstrom-Hultqvist J."/>
            <person name="Kolisko M."/>
            <person name="Yi Z."/>
            <person name="Salas-Leiva J.S."/>
            <person name="Gallot-Lavallee L."/>
            <person name="Kops G.J.P.L."/>
            <person name="Archibald J.M."/>
            <person name="Simpson A.G.B."/>
            <person name="Roger A.J."/>
        </authorList>
    </citation>
    <scope>NUCLEOTIDE SEQUENCE</scope>
    <source>
        <strain evidence="1">BICM</strain>
    </source>
</reference>
<protein>
    <recommendedName>
        <fullName evidence="3">RIIa domain-containing protein</fullName>
    </recommendedName>
</protein>
<dbReference type="AlphaFoldDB" id="A0A8J6DY06"/>
<keyword evidence="2" id="KW-1185">Reference proteome</keyword>
<gene>
    <name evidence="1" type="ORF">J8273_7598</name>
</gene>
<dbReference type="EMBL" id="JAHDYR010000057">
    <property type="protein sequence ID" value="KAG9391314.1"/>
    <property type="molecule type" value="Genomic_DNA"/>
</dbReference>
<evidence type="ECO:0000313" key="1">
    <source>
        <dbReference type="EMBL" id="KAG9391314.1"/>
    </source>
</evidence>
<accession>A0A8J6DY06</accession>
<dbReference type="Proteomes" id="UP000717585">
    <property type="component" value="Unassembled WGS sequence"/>
</dbReference>
<sequence length="70" mass="8353">MASIADKLTPMEQFKLQEQIIEVKIKNEEYILAHPEIKETFDNFYRILLLEKPDDAFAFAVKFFTELKRD</sequence>
<evidence type="ECO:0000313" key="2">
    <source>
        <dbReference type="Proteomes" id="UP000717585"/>
    </source>
</evidence>
<name>A0A8J6DY06_9EUKA</name>
<comment type="caution">
    <text evidence="1">The sequence shown here is derived from an EMBL/GenBank/DDBJ whole genome shotgun (WGS) entry which is preliminary data.</text>
</comment>
<evidence type="ECO:0008006" key="3">
    <source>
        <dbReference type="Google" id="ProtNLM"/>
    </source>
</evidence>
<dbReference type="SUPFAM" id="SSF47391">
    <property type="entry name" value="Dimerization-anchoring domain of cAMP-dependent PK regulatory subunit"/>
    <property type="match status" value="1"/>
</dbReference>
<organism evidence="1 2">
    <name type="scientific">Carpediemonas membranifera</name>
    <dbReference type="NCBI Taxonomy" id="201153"/>
    <lineage>
        <taxon>Eukaryota</taxon>
        <taxon>Metamonada</taxon>
        <taxon>Carpediemonas-like organisms</taxon>
        <taxon>Carpediemonas</taxon>
    </lineage>
</organism>
<dbReference type="OrthoDB" id="6334211at2759"/>